<protein>
    <submittedName>
        <fullName evidence="2">Fimbrillin family protein</fullName>
    </submittedName>
</protein>
<sequence length="346" mass="35337">MKTKLSVAAMALLLASCSSNDNDLLPENPVNATPIQVSQSVQGMVKTRAAVGVGSDVTATVLVADGSSNNADAADWANFSPVLANEVTEDGGQNKLTTRATVSTASFKAGSKAEVSLNPILYYHTTAGTKSWLAAVAPAGTVSGTTVTIPQRDGEQDVMLADAAEAGSSSSASNPELTFKHLTTQLNFEMKLTTQTSGGEWDGQTVSLKKISVQKAQVPAEVNVAPTSGEAGVSRWTDAAVMNVAGISSVALGADAVRVGNPLMIQASGQVVIDAVISVGGTDITFSNVTIKKADNSADLSTEAGKSHLITLNVTEPLTPADATKMTVTATVTDWVAGDAGKADLN</sequence>
<dbReference type="Proteomes" id="UP000479773">
    <property type="component" value="Unassembled WGS sequence"/>
</dbReference>
<dbReference type="Pfam" id="PF13149">
    <property type="entry name" value="Mfa_like_1"/>
    <property type="match status" value="1"/>
</dbReference>
<gene>
    <name evidence="2" type="ORF">F3B44_21315</name>
</gene>
<organism evidence="2 3">
    <name type="scientific">Bacteroides fragilis</name>
    <dbReference type="NCBI Taxonomy" id="817"/>
    <lineage>
        <taxon>Bacteria</taxon>
        <taxon>Pseudomonadati</taxon>
        <taxon>Bacteroidota</taxon>
        <taxon>Bacteroidia</taxon>
        <taxon>Bacteroidales</taxon>
        <taxon>Bacteroidaceae</taxon>
        <taxon>Bacteroides</taxon>
    </lineage>
</organism>
<dbReference type="PROSITE" id="PS51257">
    <property type="entry name" value="PROKAR_LIPOPROTEIN"/>
    <property type="match status" value="1"/>
</dbReference>
<evidence type="ECO:0000313" key="2">
    <source>
        <dbReference type="EMBL" id="KAA4748244.1"/>
    </source>
</evidence>
<accession>A0A5M5PY26</accession>
<comment type="caution">
    <text evidence="2">The sequence shown here is derived from an EMBL/GenBank/DDBJ whole genome shotgun (WGS) entry which is preliminary data.</text>
</comment>
<dbReference type="EMBL" id="VWEQ01000027">
    <property type="protein sequence ID" value="KAA4748244.1"/>
    <property type="molecule type" value="Genomic_DNA"/>
</dbReference>
<feature type="signal peptide" evidence="1">
    <location>
        <begin position="1"/>
        <end position="20"/>
    </location>
</feature>
<feature type="chain" id="PRO_5030134143" evidence="1">
    <location>
        <begin position="21"/>
        <end position="346"/>
    </location>
</feature>
<proteinExistence type="predicted"/>
<dbReference type="InterPro" id="IPR025049">
    <property type="entry name" value="Mfa-like_1"/>
</dbReference>
<name>A0A5M5PY26_BACFG</name>
<keyword evidence="1" id="KW-0732">Signal</keyword>
<dbReference type="AlphaFoldDB" id="A0A5M5PY26"/>
<evidence type="ECO:0000256" key="1">
    <source>
        <dbReference type="SAM" id="SignalP"/>
    </source>
</evidence>
<evidence type="ECO:0000313" key="3">
    <source>
        <dbReference type="Proteomes" id="UP000479773"/>
    </source>
</evidence>
<reference evidence="2 3" key="1">
    <citation type="journal article" date="2019" name="Nat. Med.">
        <title>A library of human gut bacterial isolates paired with longitudinal multiomics data enables mechanistic microbiome research.</title>
        <authorList>
            <person name="Poyet M."/>
            <person name="Groussin M."/>
            <person name="Gibbons S.M."/>
            <person name="Avila-Pacheco J."/>
            <person name="Jiang X."/>
            <person name="Kearney S.M."/>
            <person name="Perrotta A.R."/>
            <person name="Berdy B."/>
            <person name="Zhao S."/>
            <person name="Lieberman T.D."/>
            <person name="Swanson P.K."/>
            <person name="Smith M."/>
            <person name="Roesemann S."/>
            <person name="Alexander J.E."/>
            <person name="Rich S.A."/>
            <person name="Livny J."/>
            <person name="Vlamakis H."/>
            <person name="Clish C."/>
            <person name="Bullock K."/>
            <person name="Deik A."/>
            <person name="Scott J."/>
            <person name="Pierce K.A."/>
            <person name="Xavier R.J."/>
            <person name="Alm E.J."/>
        </authorList>
    </citation>
    <scope>NUCLEOTIDE SEQUENCE [LARGE SCALE GENOMIC DNA]</scope>
    <source>
        <strain evidence="2 3">BIOML-A106</strain>
    </source>
</reference>